<proteinExistence type="inferred from homology"/>
<dbReference type="GO" id="GO:0009443">
    <property type="term" value="P:pyridoxal 5'-phosphate salvage"/>
    <property type="evidence" value="ECO:0007669"/>
    <property type="project" value="InterPro"/>
</dbReference>
<dbReference type="SUPFAM" id="SSF53613">
    <property type="entry name" value="Ribokinase-like"/>
    <property type="match status" value="1"/>
</dbReference>
<keyword evidence="6" id="KW-0067">ATP-binding</keyword>
<dbReference type="EC" id="2.7.1.35" evidence="2"/>
<reference evidence="9 10" key="1">
    <citation type="submission" date="2019-04" db="EMBL/GenBank/DDBJ databases">
        <title>Comparative genomics and transcriptomics to analyze fruiting body development in filamentous ascomycetes.</title>
        <authorList>
            <consortium name="DOE Joint Genome Institute"/>
            <person name="Lutkenhaus R."/>
            <person name="Traeger S."/>
            <person name="Breuer J."/>
            <person name="Kuo A."/>
            <person name="Lipzen A."/>
            <person name="Pangilinan J."/>
            <person name="Dilworth D."/>
            <person name="Sandor L."/>
            <person name="Poggeler S."/>
            <person name="Barry K."/>
            <person name="Grigoriev I.V."/>
            <person name="Nowrousian M."/>
        </authorList>
    </citation>
    <scope>NUCLEOTIDE SEQUENCE [LARGE SCALE GENOMIC DNA]</scope>
    <source>
        <strain evidence="9 10">CBS 389.68</strain>
    </source>
</reference>
<dbReference type="InterPro" id="IPR029056">
    <property type="entry name" value="Ribokinase-like"/>
</dbReference>
<evidence type="ECO:0000259" key="8">
    <source>
        <dbReference type="Pfam" id="PF08543"/>
    </source>
</evidence>
<gene>
    <name evidence="9" type="ORF">EX30DRAFT_305560</name>
</gene>
<feature type="signal peptide" evidence="7">
    <location>
        <begin position="1"/>
        <end position="20"/>
    </location>
</feature>
<keyword evidence="5 9" id="KW-0418">Kinase</keyword>
<feature type="chain" id="PRO_5020792526" description="pyridoxal kinase" evidence="7">
    <location>
        <begin position="21"/>
        <end position="322"/>
    </location>
</feature>
<comment type="similarity">
    <text evidence="1">Belongs to the pyridoxine kinase family.</text>
</comment>
<evidence type="ECO:0000256" key="4">
    <source>
        <dbReference type="ARBA" id="ARBA00022741"/>
    </source>
</evidence>
<keyword evidence="4" id="KW-0547">Nucleotide-binding</keyword>
<evidence type="ECO:0000256" key="7">
    <source>
        <dbReference type="SAM" id="SignalP"/>
    </source>
</evidence>
<keyword evidence="10" id="KW-1185">Reference proteome</keyword>
<protein>
    <recommendedName>
        <fullName evidence="2">pyridoxal kinase</fullName>
        <ecNumber evidence="2">2.7.1.35</ecNumber>
    </recommendedName>
</protein>
<dbReference type="InParanoid" id="A0A4S2MZF1"/>
<dbReference type="FunCoup" id="A0A4S2MZF1">
    <property type="interactions" value="375"/>
</dbReference>
<dbReference type="PANTHER" id="PTHR10534">
    <property type="entry name" value="PYRIDOXAL KINASE"/>
    <property type="match status" value="1"/>
</dbReference>
<dbReference type="GO" id="GO:0005829">
    <property type="term" value="C:cytosol"/>
    <property type="evidence" value="ECO:0007669"/>
    <property type="project" value="TreeGrafter"/>
</dbReference>
<evidence type="ECO:0000256" key="6">
    <source>
        <dbReference type="ARBA" id="ARBA00022840"/>
    </source>
</evidence>
<keyword evidence="3" id="KW-0808">Transferase</keyword>
<dbReference type="Pfam" id="PF08543">
    <property type="entry name" value="Phos_pyr_kin"/>
    <property type="match status" value="1"/>
</dbReference>
<evidence type="ECO:0000256" key="5">
    <source>
        <dbReference type="ARBA" id="ARBA00022777"/>
    </source>
</evidence>
<dbReference type="CDD" id="cd01173">
    <property type="entry name" value="pyridoxal_pyridoxamine_kinase"/>
    <property type="match status" value="1"/>
</dbReference>
<organism evidence="9 10">
    <name type="scientific">Ascodesmis nigricans</name>
    <dbReference type="NCBI Taxonomy" id="341454"/>
    <lineage>
        <taxon>Eukaryota</taxon>
        <taxon>Fungi</taxon>
        <taxon>Dikarya</taxon>
        <taxon>Ascomycota</taxon>
        <taxon>Pezizomycotina</taxon>
        <taxon>Pezizomycetes</taxon>
        <taxon>Pezizales</taxon>
        <taxon>Ascodesmidaceae</taxon>
        <taxon>Ascodesmis</taxon>
    </lineage>
</organism>
<evidence type="ECO:0000313" key="9">
    <source>
        <dbReference type="EMBL" id="TGZ82189.1"/>
    </source>
</evidence>
<dbReference type="InterPro" id="IPR004625">
    <property type="entry name" value="PyrdxlKinase"/>
</dbReference>
<feature type="non-terminal residue" evidence="9">
    <location>
        <position position="1"/>
    </location>
</feature>
<evidence type="ECO:0000256" key="3">
    <source>
        <dbReference type="ARBA" id="ARBA00022679"/>
    </source>
</evidence>
<evidence type="ECO:0000256" key="2">
    <source>
        <dbReference type="ARBA" id="ARBA00012104"/>
    </source>
</evidence>
<dbReference type="OrthoDB" id="2104723at2759"/>
<dbReference type="STRING" id="341454.A0A4S2MZF1"/>
<evidence type="ECO:0000256" key="1">
    <source>
        <dbReference type="ARBA" id="ARBA00008805"/>
    </source>
</evidence>
<accession>A0A4S2MZF1</accession>
<dbReference type="AlphaFoldDB" id="A0A4S2MZF1"/>
<dbReference type="Proteomes" id="UP000298138">
    <property type="component" value="Unassembled WGS sequence"/>
</dbReference>
<sequence>FVGNAVTTFVLQLLGLETSGLNTVQFSNHSGYRQKTGEATSAALISSLWEGMKMNGLDKGFEMVLSGYVPGAAELEAVGEIVKEVKRNGRCFWLLDPVMGDQGRLYVSESVVPVYQTLLSHADLIVPNQFETEVLTGISVTSLDSLSTAIDTLHSRYNLPHVIVTSVTLPNSNTMYCAGSTRTSTSQSRKFLIEVPLIDGFFSGTGDLFAALTLARLREKSEDAGLLKTDSWLPGDDVAPVDLPLAKAVQGVLASMNGVLIRTKTERDRILQGMEEKGLFVGKDHKEKHIMTTRASELRLVQSRRELMDPEDVESRYEVRAF</sequence>
<evidence type="ECO:0000313" key="10">
    <source>
        <dbReference type="Proteomes" id="UP000298138"/>
    </source>
</evidence>
<keyword evidence="7" id="KW-0732">Signal</keyword>
<feature type="domain" description="Pyridoxamine kinase/Phosphomethylpyrimidine kinase" evidence="8">
    <location>
        <begin position="77"/>
        <end position="219"/>
    </location>
</feature>
<dbReference type="PANTHER" id="PTHR10534:SF2">
    <property type="entry name" value="PYRIDOXAL KINASE"/>
    <property type="match status" value="1"/>
</dbReference>
<dbReference type="InterPro" id="IPR013749">
    <property type="entry name" value="PM/HMP-P_kinase-1"/>
</dbReference>
<dbReference type="EMBL" id="ML220116">
    <property type="protein sequence ID" value="TGZ82189.1"/>
    <property type="molecule type" value="Genomic_DNA"/>
</dbReference>
<dbReference type="GO" id="GO:0008478">
    <property type="term" value="F:pyridoxal kinase activity"/>
    <property type="evidence" value="ECO:0007669"/>
    <property type="project" value="UniProtKB-EC"/>
</dbReference>
<dbReference type="GO" id="GO:0005524">
    <property type="term" value="F:ATP binding"/>
    <property type="evidence" value="ECO:0007669"/>
    <property type="project" value="UniProtKB-KW"/>
</dbReference>
<dbReference type="Gene3D" id="3.40.1190.20">
    <property type="match status" value="1"/>
</dbReference>
<name>A0A4S2MZF1_9PEZI</name>